<proteinExistence type="predicted"/>
<keyword evidence="2" id="KW-1185">Reference proteome</keyword>
<protein>
    <submittedName>
        <fullName evidence="1">Uncharacterized protein</fullName>
    </submittedName>
</protein>
<organism evidence="1 2">
    <name type="scientific">Algoriphagus boritolerans DSM 17298 = JCM 18970</name>
    <dbReference type="NCBI Taxonomy" id="1120964"/>
    <lineage>
        <taxon>Bacteria</taxon>
        <taxon>Pseudomonadati</taxon>
        <taxon>Bacteroidota</taxon>
        <taxon>Cytophagia</taxon>
        <taxon>Cytophagales</taxon>
        <taxon>Cyclobacteriaceae</taxon>
        <taxon>Algoriphagus</taxon>
    </lineage>
</organism>
<dbReference type="EMBL" id="FNVR01000008">
    <property type="protein sequence ID" value="SEF91745.1"/>
    <property type="molecule type" value="Genomic_DNA"/>
</dbReference>
<sequence>MRTLGLIAVFAVALFFTGWLLLRRTDVVNWQEQLNPFGCFEPAFTEPFANSSRENWLSSDSTGHFSPWKLPTIGLVRYPDLKPFPF</sequence>
<name>A0A1H5VWT1_9BACT</name>
<gene>
    <name evidence="1" type="ORF">SAMN03080598_01855</name>
</gene>
<accession>A0A1H5VWT1</accession>
<evidence type="ECO:0000313" key="1">
    <source>
        <dbReference type="EMBL" id="SEF91745.1"/>
    </source>
</evidence>
<evidence type="ECO:0000313" key="2">
    <source>
        <dbReference type="Proteomes" id="UP000236736"/>
    </source>
</evidence>
<dbReference type="Proteomes" id="UP000236736">
    <property type="component" value="Unassembled WGS sequence"/>
</dbReference>
<reference evidence="2" key="1">
    <citation type="submission" date="2016-10" db="EMBL/GenBank/DDBJ databases">
        <authorList>
            <person name="Varghese N."/>
            <person name="Submissions S."/>
        </authorList>
    </citation>
    <scope>NUCLEOTIDE SEQUENCE [LARGE SCALE GENOMIC DNA]</scope>
    <source>
        <strain evidence="2">DSM 17298</strain>
    </source>
</reference>
<dbReference type="AlphaFoldDB" id="A0A1H5VWT1"/>